<keyword evidence="1" id="KW-0732">Signal</keyword>
<reference evidence="2" key="1">
    <citation type="submission" date="2014-11" db="EMBL/GenBank/DDBJ databases">
        <authorList>
            <person name="Amaro Gonzalez C."/>
        </authorList>
    </citation>
    <scope>NUCLEOTIDE SEQUENCE</scope>
</reference>
<reference evidence="2" key="2">
    <citation type="journal article" date="2015" name="Fish Shellfish Immunol.">
        <title>Early steps in the European eel (Anguilla anguilla)-Vibrio vulnificus interaction in the gills: Role of the RtxA13 toxin.</title>
        <authorList>
            <person name="Callol A."/>
            <person name="Pajuelo D."/>
            <person name="Ebbesson L."/>
            <person name="Teles M."/>
            <person name="MacKenzie S."/>
            <person name="Amaro C."/>
        </authorList>
    </citation>
    <scope>NUCLEOTIDE SEQUENCE</scope>
</reference>
<evidence type="ECO:0000256" key="1">
    <source>
        <dbReference type="SAM" id="SignalP"/>
    </source>
</evidence>
<organism evidence="2">
    <name type="scientific">Anguilla anguilla</name>
    <name type="common">European freshwater eel</name>
    <name type="synonym">Muraena anguilla</name>
    <dbReference type="NCBI Taxonomy" id="7936"/>
    <lineage>
        <taxon>Eukaryota</taxon>
        <taxon>Metazoa</taxon>
        <taxon>Chordata</taxon>
        <taxon>Craniata</taxon>
        <taxon>Vertebrata</taxon>
        <taxon>Euteleostomi</taxon>
        <taxon>Actinopterygii</taxon>
        <taxon>Neopterygii</taxon>
        <taxon>Teleostei</taxon>
        <taxon>Anguilliformes</taxon>
        <taxon>Anguillidae</taxon>
        <taxon>Anguilla</taxon>
    </lineage>
</organism>
<dbReference type="AlphaFoldDB" id="A0A0E9X141"/>
<feature type="signal peptide" evidence="1">
    <location>
        <begin position="1"/>
        <end position="27"/>
    </location>
</feature>
<proteinExistence type="predicted"/>
<evidence type="ECO:0000313" key="2">
    <source>
        <dbReference type="EMBL" id="JAH96279.1"/>
    </source>
</evidence>
<sequence length="47" mass="5198">MTHSGCVCTSLFVAVLILLCRLFPITASVNMCKSYVFFSSSVDQKCF</sequence>
<name>A0A0E9X141_ANGAN</name>
<protein>
    <submittedName>
        <fullName evidence="2">Uncharacterized protein</fullName>
    </submittedName>
</protein>
<dbReference type="EMBL" id="GBXM01012298">
    <property type="protein sequence ID" value="JAH96279.1"/>
    <property type="molecule type" value="Transcribed_RNA"/>
</dbReference>
<accession>A0A0E9X141</accession>
<feature type="chain" id="PRO_5002434931" evidence="1">
    <location>
        <begin position="28"/>
        <end position="47"/>
    </location>
</feature>